<keyword evidence="1" id="KW-0812">Transmembrane</keyword>
<keyword evidence="1" id="KW-1133">Transmembrane helix</keyword>
<dbReference type="EMBL" id="FQWQ01000002">
    <property type="protein sequence ID" value="SHH17499.1"/>
    <property type="molecule type" value="Genomic_DNA"/>
</dbReference>
<proteinExistence type="predicted"/>
<accession>A0A1M5QUW2</accession>
<organism evidence="2 3">
    <name type="scientific">Chryseolinea serpens</name>
    <dbReference type="NCBI Taxonomy" id="947013"/>
    <lineage>
        <taxon>Bacteria</taxon>
        <taxon>Pseudomonadati</taxon>
        <taxon>Bacteroidota</taxon>
        <taxon>Cytophagia</taxon>
        <taxon>Cytophagales</taxon>
        <taxon>Fulvivirgaceae</taxon>
        <taxon>Chryseolinea</taxon>
    </lineage>
</organism>
<feature type="transmembrane region" description="Helical" evidence="1">
    <location>
        <begin position="56"/>
        <end position="89"/>
    </location>
</feature>
<name>A0A1M5QUW2_9BACT</name>
<dbReference type="AlphaFoldDB" id="A0A1M5QUW2"/>
<evidence type="ECO:0000313" key="3">
    <source>
        <dbReference type="Proteomes" id="UP000184212"/>
    </source>
</evidence>
<evidence type="ECO:0000313" key="2">
    <source>
        <dbReference type="EMBL" id="SHH17499.1"/>
    </source>
</evidence>
<reference evidence="2 3" key="1">
    <citation type="submission" date="2016-11" db="EMBL/GenBank/DDBJ databases">
        <authorList>
            <person name="Jaros S."/>
            <person name="Januszkiewicz K."/>
            <person name="Wedrychowicz H."/>
        </authorList>
    </citation>
    <scope>NUCLEOTIDE SEQUENCE [LARGE SCALE GENOMIC DNA]</scope>
    <source>
        <strain evidence="2 3">DSM 24574</strain>
    </source>
</reference>
<protein>
    <submittedName>
        <fullName evidence="2">Uncharacterized protein</fullName>
    </submittedName>
</protein>
<gene>
    <name evidence="2" type="ORF">SAMN04488109_3009</name>
</gene>
<keyword evidence="3" id="KW-1185">Reference proteome</keyword>
<keyword evidence="1" id="KW-0472">Membrane</keyword>
<dbReference type="Proteomes" id="UP000184212">
    <property type="component" value="Unassembled WGS sequence"/>
</dbReference>
<feature type="transmembrane region" description="Helical" evidence="1">
    <location>
        <begin position="95"/>
        <end position="116"/>
    </location>
</feature>
<evidence type="ECO:0000256" key="1">
    <source>
        <dbReference type="SAM" id="Phobius"/>
    </source>
</evidence>
<sequence length="132" mass="14811">MQAGYIGVLALVLRSFAKNFWRGAVNVIYRAMLGLLFIYWIGKAFYILAERNGKNVWGYAVLGVAIYYGGLLFTAVVIAIILAIFSVSFGTFSDFLITLMAFPFGLLGGWIAYRYLEGRWEGVAKDNEDEVR</sequence>
<feature type="transmembrane region" description="Helical" evidence="1">
    <location>
        <begin position="27"/>
        <end position="49"/>
    </location>
</feature>